<evidence type="ECO:0000259" key="2">
    <source>
        <dbReference type="Pfam" id="PF00149"/>
    </source>
</evidence>
<dbReference type="AlphaFoldDB" id="A0A1M7NJM4"/>
<reference evidence="3 4" key="1">
    <citation type="submission" date="2016-11" db="EMBL/GenBank/DDBJ databases">
        <authorList>
            <person name="Jaros S."/>
            <person name="Januszkiewicz K."/>
            <person name="Wedrychowicz H."/>
        </authorList>
    </citation>
    <scope>NUCLEOTIDE SEQUENCE [LARGE SCALE GENOMIC DNA]</scope>
    <source>
        <strain evidence="3 4">DSM 22153</strain>
    </source>
</reference>
<dbReference type="PANTHER" id="PTHR31302:SF0">
    <property type="entry name" value="TRANSMEMBRANE PROTEIN WITH METALLOPHOSPHOESTERASE DOMAIN"/>
    <property type="match status" value="1"/>
</dbReference>
<dbReference type="STRING" id="735517.SAMN05444272_3803"/>
<feature type="transmembrane region" description="Helical" evidence="1">
    <location>
        <begin position="29"/>
        <end position="49"/>
    </location>
</feature>
<accession>A0A1M7NJM4</accession>
<dbReference type="SUPFAM" id="SSF56300">
    <property type="entry name" value="Metallo-dependent phosphatases"/>
    <property type="match status" value="1"/>
</dbReference>
<dbReference type="InterPro" id="IPR004843">
    <property type="entry name" value="Calcineurin-like_PHP"/>
</dbReference>
<evidence type="ECO:0000313" key="4">
    <source>
        <dbReference type="Proteomes" id="UP000186002"/>
    </source>
</evidence>
<dbReference type="InterPro" id="IPR051158">
    <property type="entry name" value="Metallophosphoesterase_sf"/>
</dbReference>
<dbReference type="PANTHER" id="PTHR31302">
    <property type="entry name" value="TRANSMEMBRANE PROTEIN WITH METALLOPHOSPHOESTERASE DOMAIN-RELATED"/>
    <property type="match status" value="1"/>
</dbReference>
<keyword evidence="1" id="KW-0812">Transmembrane</keyword>
<dbReference type="GO" id="GO:0016787">
    <property type="term" value="F:hydrolase activity"/>
    <property type="evidence" value="ECO:0007669"/>
    <property type="project" value="InterPro"/>
</dbReference>
<sequence length="371" mass="39885">MFHLVTGFLGLFVALHVWPLLPKGFAFKAFSFALIMLVSQHHLITKLTFGTMFAAEIPRSMMIVVNILFATLVFAAVLFLALEILRIVGFIVNQRWLPLPPVASWLVLSVALALGGTGVLSAIGQPDVRRVEIPIRGLSTSLDGYRVVQLTDLHLSRIFTASWSSEVVERTNALEADAIVITGDLIDGTIADRTKDVAPLGNLKASDGVFVISGNHEYYFGHDAWMNHYEGLGMTRLANSHVVLGSAEEGLVLAGIPDLSAAGFGHPGPDLATALEAAPEDLPVVLLNHQPKMAADYEEAGVALQLSGHTHGGMIKGFDWLISKFNGGYVSGLYSVGEMTLYVSNGTALWPGFAVRLGVPAEITVFTLRTP</sequence>
<evidence type="ECO:0000313" key="3">
    <source>
        <dbReference type="EMBL" id="SHN04014.1"/>
    </source>
</evidence>
<dbReference type="CDD" id="cd07385">
    <property type="entry name" value="MPP_YkuE_C"/>
    <property type="match status" value="1"/>
</dbReference>
<name>A0A1M7NJM4_9HYPH</name>
<feature type="transmembrane region" description="Helical" evidence="1">
    <location>
        <begin position="61"/>
        <end position="82"/>
    </location>
</feature>
<gene>
    <name evidence="3" type="ORF">SAMN05444272_3803</name>
</gene>
<dbReference type="Pfam" id="PF00149">
    <property type="entry name" value="Metallophos"/>
    <property type="match status" value="1"/>
</dbReference>
<keyword evidence="1" id="KW-1133">Transmembrane helix</keyword>
<keyword evidence="1" id="KW-0472">Membrane</keyword>
<dbReference type="Proteomes" id="UP000186002">
    <property type="component" value="Unassembled WGS sequence"/>
</dbReference>
<organism evidence="3 4">
    <name type="scientific">Roseibium suaedae</name>
    <dbReference type="NCBI Taxonomy" id="735517"/>
    <lineage>
        <taxon>Bacteria</taxon>
        <taxon>Pseudomonadati</taxon>
        <taxon>Pseudomonadota</taxon>
        <taxon>Alphaproteobacteria</taxon>
        <taxon>Hyphomicrobiales</taxon>
        <taxon>Stappiaceae</taxon>
        <taxon>Roseibium</taxon>
    </lineage>
</organism>
<evidence type="ECO:0000256" key="1">
    <source>
        <dbReference type="SAM" id="Phobius"/>
    </source>
</evidence>
<keyword evidence="4" id="KW-1185">Reference proteome</keyword>
<protein>
    <recommendedName>
        <fullName evidence="2">Calcineurin-like phosphoesterase domain-containing protein</fullName>
    </recommendedName>
</protein>
<dbReference type="Gene3D" id="3.60.21.10">
    <property type="match status" value="1"/>
</dbReference>
<dbReference type="InterPro" id="IPR029052">
    <property type="entry name" value="Metallo-depent_PP-like"/>
</dbReference>
<proteinExistence type="predicted"/>
<feature type="domain" description="Calcineurin-like phosphoesterase" evidence="2">
    <location>
        <begin position="146"/>
        <end position="312"/>
    </location>
</feature>
<dbReference type="OrthoDB" id="9780884at2"/>
<dbReference type="EMBL" id="FRBW01000005">
    <property type="protein sequence ID" value="SHN04014.1"/>
    <property type="molecule type" value="Genomic_DNA"/>
</dbReference>
<dbReference type="RefSeq" id="WP_073014944.1">
    <property type="nucleotide sequence ID" value="NZ_FRBW01000005.1"/>
</dbReference>
<feature type="transmembrane region" description="Helical" evidence="1">
    <location>
        <begin position="102"/>
        <end position="123"/>
    </location>
</feature>